<dbReference type="EMBL" id="JAMFTS010000005">
    <property type="protein sequence ID" value="KAJ4756071.1"/>
    <property type="molecule type" value="Genomic_DNA"/>
</dbReference>
<dbReference type="CDD" id="cd06257">
    <property type="entry name" value="DnaJ"/>
    <property type="match status" value="1"/>
</dbReference>
<dbReference type="SMART" id="SM00271">
    <property type="entry name" value="DnaJ"/>
    <property type="match status" value="1"/>
</dbReference>
<accession>A0AAV8CNP4</accession>
<dbReference type="InterPro" id="IPR036869">
    <property type="entry name" value="J_dom_sf"/>
</dbReference>
<evidence type="ECO:0000256" key="1">
    <source>
        <dbReference type="SAM" id="MobiDB-lite"/>
    </source>
</evidence>
<dbReference type="Pfam" id="PF00226">
    <property type="entry name" value="DnaJ"/>
    <property type="match status" value="1"/>
</dbReference>
<feature type="domain" description="J" evidence="2">
    <location>
        <begin position="67"/>
        <end position="131"/>
    </location>
</feature>
<feature type="region of interest" description="Disordered" evidence="1">
    <location>
        <begin position="296"/>
        <end position="362"/>
    </location>
</feature>
<dbReference type="Pfam" id="PF11926">
    <property type="entry name" value="DUF3444"/>
    <property type="match status" value="1"/>
</dbReference>
<comment type="caution">
    <text evidence="3">The sequence shown here is derived from an EMBL/GenBank/DDBJ whole genome shotgun (WGS) entry which is preliminary data.</text>
</comment>
<proteinExistence type="predicted"/>
<evidence type="ECO:0000313" key="4">
    <source>
        <dbReference type="Proteomes" id="UP001140206"/>
    </source>
</evidence>
<feature type="region of interest" description="Disordered" evidence="1">
    <location>
        <begin position="126"/>
        <end position="168"/>
    </location>
</feature>
<dbReference type="PANTHER" id="PTHR44137:SF3">
    <property type="entry name" value="DNAJ HEAT SHOCK N-TERMINAL DOMAIN-CONTAINING PROTEIN"/>
    <property type="match status" value="1"/>
</dbReference>
<feature type="region of interest" description="Disordered" evidence="1">
    <location>
        <begin position="408"/>
        <end position="440"/>
    </location>
</feature>
<evidence type="ECO:0000313" key="3">
    <source>
        <dbReference type="EMBL" id="KAJ4756071.1"/>
    </source>
</evidence>
<dbReference type="InterPro" id="IPR001623">
    <property type="entry name" value="DnaJ_domain"/>
</dbReference>
<dbReference type="AlphaFoldDB" id="A0AAV8CNP4"/>
<evidence type="ECO:0000259" key="2">
    <source>
        <dbReference type="PROSITE" id="PS50076"/>
    </source>
</evidence>
<dbReference type="PANTHER" id="PTHR44137">
    <property type="entry name" value="BNAC03G44070D PROTEIN"/>
    <property type="match status" value="1"/>
</dbReference>
<feature type="compositionally biased region" description="Low complexity" evidence="1">
    <location>
        <begin position="242"/>
        <end position="254"/>
    </location>
</feature>
<dbReference type="PROSITE" id="PS50076">
    <property type="entry name" value="DNAJ_2"/>
    <property type="match status" value="1"/>
</dbReference>
<reference evidence="3" key="1">
    <citation type="submission" date="2022-08" db="EMBL/GenBank/DDBJ databases">
        <authorList>
            <person name="Marques A."/>
        </authorList>
    </citation>
    <scope>NUCLEOTIDE SEQUENCE</scope>
    <source>
        <strain evidence="3">RhyPub2mFocal</strain>
        <tissue evidence="3">Leaves</tissue>
    </source>
</reference>
<organism evidence="3 4">
    <name type="scientific">Rhynchospora pubera</name>
    <dbReference type="NCBI Taxonomy" id="906938"/>
    <lineage>
        <taxon>Eukaryota</taxon>
        <taxon>Viridiplantae</taxon>
        <taxon>Streptophyta</taxon>
        <taxon>Embryophyta</taxon>
        <taxon>Tracheophyta</taxon>
        <taxon>Spermatophyta</taxon>
        <taxon>Magnoliopsida</taxon>
        <taxon>Liliopsida</taxon>
        <taxon>Poales</taxon>
        <taxon>Cyperaceae</taxon>
        <taxon>Cyperoideae</taxon>
        <taxon>Rhynchosporeae</taxon>
        <taxon>Rhynchospora</taxon>
    </lineage>
</organism>
<name>A0AAV8CNP4_9POAL</name>
<feature type="compositionally biased region" description="Low complexity" evidence="1">
    <location>
        <begin position="135"/>
        <end position="151"/>
    </location>
</feature>
<sequence length="692" mass="78409">MDETNRDEALRAKEIAERKFNLRDLKAARKFALKAEKLYPSLDGVSQLLSTIEVYQASENRYGGESDWYGVLGLAAFSDEETVKKQYRKLALQLHPDKNKSVGAEGAFKLISEALSVLSDTSRKSTYDQKRKSYGSSTPSTNNGVSSSSSTRSRKRAASGSGSGSGSTLRTGVDTFWTSCNRCRMQYEYLRIYLNHNLLCPNCHNAFMAVETGFPCNGSGSSSNSNFGYSGTNSRNYDSYGNNNSNFQWQNNQQHKSTSSRGRRKHEETTYEFSYDYNYNNSNNVNNYNYNYSSGGSANVYPQEKPTKRLGRPPKRRRYSYGETNNGSERQLPEPERPNGFSQAGNDNTSNSNNNVGANNSYNYNFSSRMPAKRNNFRDISQIDIRAMLMEKTKNLVEKKLEEFRISNSNSKENEESSPVEDDFSDGKNNEPAEVNPTDPRKVVKVVRQPVSIDVPDPDFYDFDKDRTEKAFDGDQVWATYDSEDGMPRLYAMVQKIITKKPFTIRMSFLNSKSNLELGPINWVGSGFTKTCGDFRVGRYQVTDTVNIFSHRVKFEKGPRGIVKIVPRKGETWAVYKNWSPEWNELTPEDVIYKYEIVEIVTDYDVENGMEVVPMVKVAGFKAVFHRHMDPKEVRRIPREEMFRFSHGIPSRILTGEEAANSPKGCHELDPAATPVDLLQVISDDVTVESAD</sequence>
<gene>
    <name evidence="3" type="ORF">LUZ62_090476</name>
</gene>
<feature type="region of interest" description="Disordered" evidence="1">
    <location>
        <begin position="238"/>
        <end position="267"/>
    </location>
</feature>
<keyword evidence="3" id="KW-0346">Stress response</keyword>
<protein>
    <submittedName>
        <fullName evidence="3">DNAJ heat shock N-terminal domain-containing protein</fullName>
    </submittedName>
</protein>
<dbReference type="SUPFAM" id="SSF46565">
    <property type="entry name" value="Chaperone J-domain"/>
    <property type="match status" value="1"/>
</dbReference>
<dbReference type="InterPro" id="IPR056988">
    <property type="entry name" value="Zn_ribbon_pln"/>
</dbReference>
<dbReference type="Proteomes" id="UP001140206">
    <property type="component" value="Chromosome 5"/>
</dbReference>
<dbReference type="Pfam" id="PF23551">
    <property type="entry name" value="Zn_ribbon_20"/>
    <property type="match status" value="1"/>
</dbReference>
<dbReference type="PRINTS" id="PR00625">
    <property type="entry name" value="JDOMAIN"/>
</dbReference>
<keyword evidence="4" id="KW-1185">Reference proteome</keyword>
<feature type="compositionally biased region" description="Basic residues" evidence="1">
    <location>
        <begin position="308"/>
        <end position="319"/>
    </location>
</feature>
<feature type="compositionally biased region" description="Low complexity" evidence="1">
    <location>
        <begin position="344"/>
        <end position="362"/>
    </location>
</feature>
<dbReference type="InterPro" id="IPR024593">
    <property type="entry name" value="DUF3444"/>
</dbReference>
<dbReference type="GO" id="GO:0005783">
    <property type="term" value="C:endoplasmic reticulum"/>
    <property type="evidence" value="ECO:0007669"/>
    <property type="project" value="UniProtKB-ARBA"/>
</dbReference>
<dbReference type="Gene3D" id="1.10.287.110">
    <property type="entry name" value="DnaJ domain"/>
    <property type="match status" value="1"/>
</dbReference>